<dbReference type="Pfam" id="PF00583">
    <property type="entry name" value="Acetyltransf_1"/>
    <property type="match status" value="1"/>
</dbReference>
<dbReference type="GO" id="GO:0016747">
    <property type="term" value="F:acyltransferase activity, transferring groups other than amino-acyl groups"/>
    <property type="evidence" value="ECO:0007669"/>
    <property type="project" value="InterPro"/>
</dbReference>
<name>A0A556MU77_9SPHI</name>
<feature type="domain" description="N-acetyltransferase" evidence="3">
    <location>
        <begin position="2"/>
        <end position="164"/>
    </location>
</feature>
<comment type="caution">
    <text evidence="4">The sequence shown here is derived from an EMBL/GenBank/DDBJ whole genome shotgun (WGS) entry which is preliminary data.</text>
</comment>
<gene>
    <name evidence="4" type="ORF">FO440_03910</name>
</gene>
<reference evidence="4 5" key="1">
    <citation type="submission" date="2019-07" db="EMBL/GenBank/DDBJ databases">
        <authorList>
            <person name="Huq M.A."/>
        </authorList>
    </citation>
    <scope>NUCLEOTIDE SEQUENCE [LARGE SCALE GENOMIC DNA]</scope>
    <source>
        <strain evidence="4 5">MAH-19</strain>
    </source>
</reference>
<protein>
    <submittedName>
        <fullName evidence="4">GNAT family N-acetyltransferase</fullName>
    </submittedName>
</protein>
<evidence type="ECO:0000256" key="1">
    <source>
        <dbReference type="ARBA" id="ARBA00022679"/>
    </source>
</evidence>
<dbReference type="InterPro" id="IPR000182">
    <property type="entry name" value="GNAT_dom"/>
</dbReference>
<evidence type="ECO:0000259" key="3">
    <source>
        <dbReference type="PROSITE" id="PS51186"/>
    </source>
</evidence>
<proteinExistence type="predicted"/>
<keyword evidence="5" id="KW-1185">Reference proteome</keyword>
<organism evidence="4 5">
    <name type="scientific">Mucilaginibacter corticis</name>
    <dbReference type="NCBI Taxonomy" id="2597670"/>
    <lineage>
        <taxon>Bacteria</taxon>
        <taxon>Pseudomonadati</taxon>
        <taxon>Bacteroidota</taxon>
        <taxon>Sphingobacteriia</taxon>
        <taxon>Sphingobacteriales</taxon>
        <taxon>Sphingobacteriaceae</taxon>
        <taxon>Mucilaginibacter</taxon>
    </lineage>
</organism>
<dbReference type="AlphaFoldDB" id="A0A556MU77"/>
<dbReference type="Gene3D" id="3.40.630.30">
    <property type="match status" value="1"/>
</dbReference>
<dbReference type="OrthoDB" id="9800604at2"/>
<evidence type="ECO:0000256" key="2">
    <source>
        <dbReference type="ARBA" id="ARBA00023315"/>
    </source>
</evidence>
<accession>A0A556MU77</accession>
<dbReference type="PANTHER" id="PTHR43877">
    <property type="entry name" value="AMINOALKYLPHOSPHONATE N-ACETYLTRANSFERASE-RELATED-RELATED"/>
    <property type="match status" value="1"/>
</dbReference>
<dbReference type="RefSeq" id="WP_144246913.1">
    <property type="nucleotide sequence ID" value="NZ_VLPK01000001.1"/>
</dbReference>
<evidence type="ECO:0000313" key="4">
    <source>
        <dbReference type="EMBL" id="TSJ43348.1"/>
    </source>
</evidence>
<evidence type="ECO:0000313" key="5">
    <source>
        <dbReference type="Proteomes" id="UP000318733"/>
    </source>
</evidence>
<keyword evidence="2" id="KW-0012">Acyltransferase</keyword>
<dbReference type="InterPro" id="IPR016181">
    <property type="entry name" value="Acyl_CoA_acyltransferase"/>
</dbReference>
<dbReference type="PROSITE" id="PS51186">
    <property type="entry name" value="GNAT"/>
    <property type="match status" value="1"/>
</dbReference>
<dbReference type="EMBL" id="VLPK01000001">
    <property type="protein sequence ID" value="TSJ43348.1"/>
    <property type="molecule type" value="Genomic_DNA"/>
</dbReference>
<dbReference type="SUPFAM" id="SSF55729">
    <property type="entry name" value="Acyl-CoA N-acyltransferases (Nat)"/>
    <property type="match status" value="1"/>
</dbReference>
<dbReference type="Proteomes" id="UP000318733">
    <property type="component" value="Unassembled WGS sequence"/>
</dbReference>
<dbReference type="InterPro" id="IPR050832">
    <property type="entry name" value="Bact_Acetyltransf"/>
</dbReference>
<sequence>MYTIKEATVNDAETIHQLAHKIWPPTYSPILANDQIEFMLADRYATETLSNQIKKNEQIYLIVLDDESPVAFAAFSPDNINPDIYRLHKLYSLPATQGKGVGKMLLNAIYERVLAAGKNILELNVHRLNPAKGFYEKMGFKIVQVVDIPFGPYFLNDYIMQKEL</sequence>
<dbReference type="CDD" id="cd04301">
    <property type="entry name" value="NAT_SF"/>
    <property type="match status" value="1"/>
</dbReference>
<keyword evidence="1 4" id="KW-0808">Transferase</keyword>